<dbReference type="InterPro" id="IPR011006">
    <property type="entry name" value="CheY-like_superfamily"/>
</dbReference>
<sequence>MSRSLEKLAILLVEDHRQLAQTVVEYLEELGATADYAGDAALARELLREHHYDLILLDVMLPGEDGYSLCRYLRHELTLDTPVIFLTARDHLDDKLEGFSKGADDYLVKPFALPELSARIQALVRRERREVAPHVLAVADLELDPARQEVRRDGQVLKLSPTAFRILRILMRETPKVVSREQLEHELWGDLVPDSDALRSHLYNLRKVIDKPFEVALLETLPGVGFSIRNPAA</sequence>
<keyword evidence="5" id="KW-0804">Transcription</keyword>
<evidence type="ECO:0000313" key="10">
    <source>
        <dbReference type="EMBL" id="AJD49011.1"/>
    </source>
</evidence>
<organism evidence="10 11">
    <name type="scientific">Isoalcanivorax pacificus W11-5</name>
    <dbReference type="NCBI Taxonomy" id="391936"/>
    <lineage>
        <taxon>Bacteria</taxon>
        <taxon>Pseudomonadati</taxon>
        <taxon>Pseudomonadota</taxon>
        <taxon>Gammaproteobacteria</taxon>
        <taxon>Oceanospirillales</taxon>
        <taxon>Alcanivoracaceae</taxon>
        <taxon>Isoalcanivorax</taxon>
    </lineage>
</organism>
<dbReference type="SUPFAM" id="SSF52172">
    <property type="entry name" value="CheY-like"/>
    <property type="match status" value="1"/>
</dbReference>
<evidence type="ECO:0000256" key="3">
    <source>
        <dbReference type="ARBA" id="ARBA00023015"/>
    </source>
</evidence>
<feature type="domain" description="OmpR/PhoB-type" evidence="9">
    <location>
        <begin position="133"/>
        <end position="230"/>
    </location>
</feature>
<dbReference type="SMART" id="SM00862">
    <property type="entry name" value="Trans_reg_C"/>
    <property type="match status" value="1"/>
</dbReference>
<dbReference type="Pfam" id="PF00072">
    <property type="entry name" value="Response_reg"/>
    <property type="match status" value="1"/>
</dbReference>
<reference evidence="10 11" key="1">
    <citation type="journal article" date="2012" name="J. Bacteriol.">
        <title>Genome sequence of an alkane-degrading bacterium, Alcanivorax pacificus type strain W11-5, isolated from deep sea sediment.</title>
        <authorList>
            <person name="Lai Q."/>
            <person name="Shao Z."/>
        </authorList>
    </citation>
    <scope>NUCLEOTIDE SEQUENCE [LARGE SCALE GENOMIC DNA]</scope>
    <source>
        <strain evidence="10 11">W11-5</strain>
    </source>
</reference>
<dbReference type="EMBL" id="CP004387">
    <property type="protein sequence ID" value="AJD49011.1"/>
    <property type="molecule type" value="Genomic_DNA"/>
</dbReference>
<dbReference type="RefSeq" id="WP_008738519.1">
    <property type="nucleotide sequence ID" value="NZ_CP004387.1"/>
</dbReference>
<evidence type="ECO:0000256" key="7">
    <source>
        <dbReference type="PROSITE-ProRule" id="PRU01091"/>
    </source>
</evidence>
<dbReference type="GO" id="GO:0005829">
    <property type="term" value="C:cytosol"/>
    <property type="evidence" value="ECO:0007669"/>
    <property type="project" value="TreeGrafter"/>
</dbReference>
<evidence type="ECO:0000256" key="2">
    <source>
        <dbReference type="ARBA" id="ARBA00023012"/>
    </source>
</evidence>
<keyword evidence="11" id="KW-1185">Reference proteome</keyword>
<dbReference type="Gene3D" id="1.10.10.10">
    <property type="entry name" value="Winged helix-like DNA-binding domain superfamily/Winged helix DNA-binding domain"/>
    <property type="match status" value="1"/>
</dbReference>
<keyword evidence="1 6" id="KW-0597">Phosphoprotein</keyword>
<dbReference type="PROSITE" id="PS50110">
    <property type="entry name" value="RESPONSE_REGULATORY"/>
    <property type="match status" value="1"/>
</dbReference>
<dbReference type="Pfam" id="PF00486">
    <property type="entry name" value="Trans_reg_C"/>
    <property type="match status" value="1"/>
</dbReference>
<dbReference type="PANTHER" id="PTHR48111:SF22">
    <property type="entry name" value="REGULATOR OF RPOS"/>
    <property type="match status" value="1"/>
</dbReference>
<accession>A0A0B4XPF5</accession>
<evidence type="ECO:0000259" key="9">
    <source>
        <dbReference type="PROSITE" id="PS51755"/>
    </source>
</evidence>
<evidence type="ECO:0000313" key="11">
    <source>
        <dbReference type="Proteomes" id="UP000006764"/>
    </source>
</evidence>
<feature type="domain" description="Response regulatory" evidence="8">
    <location>
        <begin position="9"/>
        <end position="124"/>
    </location>
</feature>
<dbReference type="InterPro" id="IPR039420">
    <property type="entry name" value="WalR-like"/>
</dbReference>
<protein>
    <submittedName>
        <fullName evidence="10">DNA-binding heavy metal response regulator</fullName>
    </submittedName>
</protein>
<dbReference type="GO" id="GO:0032993">
    <property type="term" value="C:protein-DNA complex"/>
    <property type="evidence" value="ECO:0007669"/>
    <property type="project" value="TreeGrafter"/>
</dbReference>
<dbReference type="PANTHER" id="PTHR48111">
    <property type="entry name" value="REGULATOR OF RPOS"/>
    <property type="match status" value="1"/>
</dbReference>
<dbReference type="GO" id="GO:0000976">
    <property type="term" value="F:transcription cis-regulatory region binding"/>
    <property type="evidence" value="ECO:0007669"/>
    <property type="project" value="TreeGrafter"/>
</dbReference>
<dbReference type="InterPro" id="IPR001867">
    <property type="entry name" value="OmpR/PhoB-type_DNA-bd"/>
</dbReference>
<dbReference type="GO" id="GO:0000156">
    <property type="term" value="F:phosphorelay response regulator activity"/>
    <property type="evidence" value="ECO:0007669"/>
    <property type="project" value="TreeGrafter"/>
</dbReference>
<feature type="modified residue" description="4-aspartylphosphate" evidence="6">
    <location>
        <position position="58"/>
    </location>
</feature>
<dbReference type="Gene3D" id="3.40.50.2300">
    <property type="match status" value="1"/>
</dbReference>
<dbReference type="PROSITE" id="PS51755">
    <property type="entry name" value="OMPR_PHOB"/>
    <property type="match status" value="1"/>
</dbReference>
<evidence type="ECO:0000256" key="6">
    <source>
        <dbReference type="PROSITE-ProRule" id="PRU00169"/>
    </source>
</evidence>
<keyword evidence="2" id="KW-0902">Two-component regulatory system</keyword>
<evidence type="ECO:0000256" key="4">
    <source>
        <dbReference type="ARBA" id="ARBA00023125"/>
    </source>
</evidence>
<dbReference type="AlphaFoldDB" id="A0A0B4XPF5"/>
<keyword evidence="4 7" id="KW-0238">DNA-binding</keyword>
<gene>
    <name evidence="10" type="ORF">S7S_12995</name>
</gene>
<dbReference type="KEGG" id="apac:S7S_12995"/>
<dbReference type="HOGENOM" id="CLU_000445_30_1_6"/>
<name>A0A0B4XPF5_9GAMM</name>
<dbReference type="InterPro" id="IPR001789">
    <property type="entry name" value="Sig_transdc_resp-reg_receiver"/>
</dbReference>
<dbReference type="InterPro" id="IPR036388">
    <property type="entry name" value="WH-like_DNA-bd_sf"/>
</dbReference>
<dbReference type="Proteomes" id="UP000006764">
    <property type="component" value="Chromosome"/>
</dbReference>
<proteinExistence type="predicted"/>
<feature type="DNA-binding region" description="OmpR/PhoB-type" evidence="7">
    <location>
        <begin position="133"/>
        <end position="230"/>
    </location>
</feature>
<evidence type="ECO:0000256" key="5">
    <source>
        <dbReference type="ARBA" id="ARBA00023163"/>
    </source>
</evidence>
<dbReference type="GO" id="GO:0006355">
    <property type="term" value="P:regulation of DNA-templated transcription"/>
    <property type="evidence" value="ECO:0007669"/>
    <property type="project" value="InterPro"/>
</dbReference>
<dbReference type="CDD" id="cd00383">
    <property type="entry name" value="trans_reg_C"/>
    <property type="match status" value="1"/>
</dbReference>
<keyword evidence="3" id="KW-0805">Transcription regulation</keyword>
<dbReference type="SMART" id="SM00448">
    <property type="entry name" value="REC"/>
    <property type="match status" value="1"/>
</dbReference>
<dbReference type="FunFam" id="1.10.10.10:FF:000058">
    <property type="entry name" value="DNA-binding response OmpR family regulator"/>
    <property type="match status" value="1"/>
</dbReference>
<dbReference type="STRING" id="391936.S7S_12995"/>
<evidence type="ECO:0000256" key="1">
    <source>
        <dbReference type="ARBA" id="ARBA00022553"/>
    </source>
</evidence>
<evidence type="ECO:0000259" key="8">
    <source>
        <dbReference type="PROSITE" id="PS50110"/>
    </source>
</evidence>